<organism evidence="2 3">
    <name type="scientific">Mycena pura</name>
    <dbReference type="NCBI Taxonomy" id="153505"/>
    <lineage>
        <taxon>Eukaryota</taxon>
        <taxon>Fungi</taxon>
        <taxon>Dikarya</taxon>
        <taxon>Basidiomycota</taxon>
        <taxon>Agaricomycotina</taxon>
        <taxon>Agaricomycetes</taxon>
        <taxon>Agaricomycetidae</taxon>
        <taxon>Agaricales</taxon>
        <taxon>Marasmiineae</taxon>
        <taxon>Mycenaceae</taxon>
        <taxon>Mycena</taxon>
    </lineage>
</organism>
<dbReference type="Proteomes" id="UP001219525">
    <property type="component" value="Unassembled WGS sequence"/>
</dbReference>
<name>A0AAD6UNX4_9AGAR</name>
<evidence type="ECO:0000313" key="2">
    <source>
        <dbReference type="EMBL" id="KAJ7191373.1"/>
    </source>
</evidence>
<accession>A0AAD6UNX4</accession>
<evidence type="ECO:0000313" key="3">
    <source>
        <dbReference type="Proteomes" id="UP001219525"/>
    </source>
</evidence>
<protein>
    <submittedName>
        <fullName evidence="2">Uncharacterized protein</fullName>
    </submittedName>
</protein>
<feature type="region of interest" description="Disordered" evidence="1">
    <location>
        <begin position="28"/>
        <end position="89"/>
    </location>
</feature>
<proteinExistence type="predicted"/>
<keyword evidence="3" id="KW-1185">Reference proteome</keyword>
<comment type="caution">
    <text evidence="2">The sequence shown here is derived from an EMBL/GenBank/DDBJ whole genome shotgun (WGS) entry which is preliminary data.</text>
</comment>
<sequence length="274" mass="29824">MPACGTQHPTPALRHLEPFAYRHSAPATHLHATGQPPPSSHAPCPHDRRRPPLHVQVGHRPSRSYHHPPCPSRQPAPSSSSPAPPPPHAHAQLAARFYVGPPHWKSATSKTPRAPPTGHPAAADIAFHIFVVPISLLLPAADLRSVASLCQTGFIPLPISSLPCLSVPRHPSSATDSARRIEVLCHMDRKPELEDIRKVTCPEDRPLEVASNLALGRFWYLPGWDLQDSSNRSPCRQFLLLLPALFRRPHAALDHVDVAVALSVAHGQDDGAVF</sequence>
<evidence type="ECO:0000256" key="1">
    <source>
        <dbReference type="SAM" id="MobiDB-lite"/>
    </source>
</evidence>
<dbReference type="EMBL" id="JARJCW010000133">
    <property type="protein sequence ID" value="KAJ7191373.1"/>
    <property type="molecule type" value="Genomic_DNA"/>
</dbReference>
<dbReference type="AlphaFoldDB" id="A0AAD6UNX4"/>
<reference evidence="2" key="1">
    <citation type="submission" date="2023-03" db="EMBL/GenBank/DDBJ databases">
        <title>Massive genome expansion in bonnet fungi (Mycena s.s.) driven by repeated elements and novel gene families across ecological guilds.</title>
        <authorList>
            <consortium name="Lawrence Berkeley National Laboratory"/>
            <person name="Harder C.B."/>
            <person name="Miyauchi S."/>
            <person name="Viragh M."/>
            <person name="Kuo A."/>
            <person name="Thoen E."/>
            <person name="Andreopoulos B."/>
            <person name="Lu D."/>
            <person name="Skrede I."/>
            <person name="Drula E."/>
            <person name="Henrissat B."/>
            <person name="Morin E."/>
            <person name="Kohler A."/>
            <person name="Barry K."/>
            <person name="LaButti K."/>
            <person name="Morin E."/>
            <person name="Salamov A."/>
            <person name="Lipzen A."/>
            <person name="Mereny Z."/>
            <person name="Hegedus B."/>
            <person name="Baldrian P."/>
            <person name="Stursova M."/>
            <person name="Weitz H."/>
            <person name="Taylor A."/>
            <person name="Grigoriev I.V."/>
            <person name="Nagy L.G."/>
            <person name="Martin F."/>
            <person name="Kauserud H."/>
        </authorList>
    </citation>
    <scope>NUCLEOTIDE SEQUENCE</scope>
    <source>
        <strain evidence="2">9144</strain>
    </source>
</reference>
<gene>
    <name evidence="2" type="ORF">GGX14DRAFT_701590</name>
</gene>